<dbReference type="CDD" id="cd11325">
    <property type="entry name" value="AmyAc_GTHase"/>
    <property type="match status" value="1"/>
</dbReference>
<feature type="site" description="Transition state stabilizer" evidence="17">
    <location>
        <position position="393"/>
    </location>
</feature>
<evidence type="ECO:0000256" key="12">
    <source>
        <dbReference type="ARBA" id="ARBA00034013"/>
    </source>
</evidence>
<evidence type="ECO:0000259" key="18">
    <source>
        <dbReference type="SMART" id="SM00642"/>
    </source>
</evidence>
<dbReference type="Proteomes" id="UP000055035">
    <property type="component" value="Unassembled WGS sequence"/>
</dbReference>
<feature type="active site" description="Nucleophile" evidence="15">
    <location>
        <position position="262"/>
    </location>
</feature>
<gene>
    <name evidence="19" type="primary">treZ</name>
    <name evidence="19" type="ORF">Ljor_1430</name>
</gene>
<evidence type="ECO:0000256" key="11">
    <source>
        <dbReference type="ARBA" id="ARBA00033284"/>
    </source>
</evidence>
<evidence type="ECO:0000256" key="13">
    <source>
        <dbReference type="NCBIfam" id="TIGR02402"/>
    </source>
</evidence>
<dbReference type="AlphaFoldDB" id="A0A0W0VAM8"/>
<proteinExistence type="inferred from homology"/>
<dbReference type="InterPro" id="IPR012768">
    <property type="entry name" value="Trehalose_TreZ"/>
</dbReference>
<dbReference type="Pfam" id="PF00128">
    <property type="entry name" value="Alpha-amylase"/>
    <property type="match status" value="1"/>
</dbReference>
<comment type="catalytic activity">
    <reaction evidence="12 14">
        <text>hydrolysis of (1-&gt;4)-alpha-D-glucosidic linkage in 4-alpha-D-[(1-&gt;4)-alpha-D-glucanosyl]n trehalose to yield trehalose and (1-&gt;4)-alpha-D-glucan.</text>
        <dbReference type="EC" id="3.2.1.141"/>
    </reaction>
</comment>
<dbReference type="Gene3D" id="2.60.40.10">
    <property type="entry name" value="Immunoglobulins"/>
    <property type="match status" value="1"/>
</dbReference>
<dbReference type="RefSeq" id="WP_058470919.1">
    <property type="nucleotide sequence ID" value="NZ_CAAAIC010000003.1"/>
</dbReference>
<keyword evidence="8" id="KW-0119">Carbohydrate metabolism</keyword>
<feature type="binding site" evidence="16">
    <location>
        <begin position="324"/>
        <end position="328"/>
    </location>
    <ligand>
        <name>substrate</name>
    </ligand>
</feature>
<dbReference type="GO" id="GO:0005737">
    <property type="term" value="C:cytoplasm"/>
    <property type="evidence" value="ECO:0007669"/>
    <property type="project" value="UniProtKB-SubCell"/>
</dbReference>
<evidence type="ECO:0000313" key="19">
    <source>
        <dbReference type="EMBL" id="KTD17124.1"/>
    </source>
</evidence>
<dbReference type="NCBIfam" id="TIGR02402">
    <property type="entry name" value="trehalose_TreZ"/>
    <property type="match status" value="1"/>
</dbReference>
<comment type="subcellular location">
    <subcellularLocation>
        <location evidence="1 15">Cytoplasm</location>
    </subcellularLocation>
</comment>
<dbReference type="GO" id="GO:0005992">
    <property type="term" value="P:trehalose biosynthetic process"/>
    <property type="evidence" value="ECO:0007669"/>
    <property type="project" value="UniProtKB-UniRule"/>
</dbReference>
<dbReference type="UniPathway" id="UPA00299"/>
<accession>A0A0W0VAM8</accession>
<evidence type="ECO:0000256" key="4">
    <source>
        <dbReference type="ARBA" id="ARBA00012268"/>
    </source>
</evidence>
<evidence type="ECO:0000256" key="16">
    <source>
        <dbReference type="PIRSR" id="PIRSR006337-2"/>
    </source>
</evidence>
<evidence type="ECO:0000256" key="1">
    <source>
        <dbReference type="ARBA" id="ARBA00004496"/>
    </source>
</evidence>
<evidence type="ECO:0000256" key="6">
    <source>
        <dbReference type="ARBA" id="ARBA00022490"/>
    </source>
</evidence>
<evidence type="ECO:0000256" key="2">
    <source>
        <dbReference type="ARBA" id="ARBA00005199"/>
    </source>
</evidence>
<evidence type="ECO:0000256" key="3">
    <source>
        <dbReference type="ARBA" id="ARBA00008061"/>
    </source>
</evidence>
<dbReference type="InterPro" id="IPR017853">
    <property type="entry name" value="GH"/>
</dbReference>
<feature type="binding site" evidence="16">
    <location>
        <begin position="260"/>
        <end position="265"/>
    </location>
    <ligand>
        <name>substrate</name>
    </ligand>
</feature>
<keyword evidence="20" id="KW-1185">Reference proteome</keyword>
<dbReference type="STRING" id="456.Ljor_1430"/>
<dbReference type="OrthoDB" id="9800174at2"/>
<dbReference type="CDD" id="cd02853">
    <property type="entry name" value="E_set_MTHase_like_N"/>
    <property type="match status" value="1"/>
</dbReference>
<keyword evidence="9 14" id="KW-0326">Glycosidase</keyword>
<dbReference type="InterPro" id="IPR014756">
    <property type="entry name" value="Ig_E-set"/>
</dbReference>
<evidence type="ECO:0000313" key="20">
    <source>
        <dbReference type="Proteomes" id="UP000055035"/>
    </source>
</evidence>
<organism evidence="19 20">
    <name type="scientific">Legionella jordanis</name>
    <dbReference type="NCBI Taxonomy" id="456"/>
    <lineage>
        <taxon>Bacteria</taxon>
        <taxon>Pseudomonadati</taxon>
        <taxon>Pseudomonadota</taxon>
        <taxon>Gammaproteobacteria</taxon>
        <taxon>Legionellales</taxon>
        <taxon>Legionellaceae</taxon>
        <taxon>Legionella</taxon>
    </lineage>
</organism>
<dbReference type="Gene3D" id="3.20.20.80">
    <property type="entry name" value="Glycosidases"/>
    <property type="match status" value="1"/>
</dbReference>
<comment type="caution">
    <text evidence="19">The sequence shown here is derived from an EMBL/GenBank/DDBJ whole genome shotgun (WGS) entry which is preliminary data.</text>
</comment>
<dbReference type="InterPro" id="IPR013783">
    <property type="entry name" value="Ig-like_fold"/>
</dbReference>
<dbReference type="SUPFAM" id="SSF81296">
    <property type="entry name" value="E set domains"/>
    <property type="match status" value="1"/>
</dbReference>
<dbReference type="GO" id="GO:0033942">
    <property type="term" value="F:4-alpha-D-(1-&gt;4)-alpha-D-glucanotrehalose trehalohydrolase activity"/>
    <property type="evidence" value="ECO:0007669"/>
    <property type="project" value="UniProtKB-EC"/>
</dbReference>
<dbReference type="InterPro" id="IPR006047">
    <property type="entry name" value="GH13_cat_dom"/>
</dbReference>
<dbReference type="EC" id="3.2.1.141" evidence="4 13"/>
<reference evidence="19 20" key="1">
    <citation type="submission" date="2015-11" db="EMBL/GenBank/DDBJ databases">
        <title>Genomic analysis of 38 Legionella species identifies large and diverse effector repertoires.</title>
        <authorList>
            <person name="Burstein D."/>
            <person name="Amaro F."/>
            <person name="Zusman T."/>
            <person name="Lifshitz Z."/>
            <person name="Cohen O."/>
            <person name="Gilbert J.A."/>
            <person name="Pupko T."/>
            <person name="Shuman H.A."/>
            <person name="Segal G."/>
        </authorList>
    </citation>
    <scope>NUCLEOTIDE SEQUENCE [LARGE SCALE GENOMIC DNA]</scope>
    <source>
        <strain evidence="19 20">BL-540</strain>
    </source>
</reference>
<protein>
    <recommendedName>
        <fullName evidence="5 13">Malto-oligosyltrehalose trehalohydrolase</fullName>
        <shortName evidence="14">MTHase</shortName>
        <ecNumber evidence="4 13">3.2.1.141</ecNumber>
    </recommendedName>
    <alternativeName>
        <fullName evidence="11 14">4-alpha-D-((1-&gt;4)-alpha-D-glucano)trehalose trehalohydrolase</fullName>
    </alternativeName>
    <alternativeName>
        <fullName evidence="10 14">Maltooligosyl trehalose trehalohydrolase</fullName>
    </alternativeName>
</protein>
<dbReference type="PIRSF" id="PIRSF006337">
    <property type="entry name" value="Trehalose_TreZ"/>
    <property type="match status" value="1"/>
</dbReference>
<evidence type="ECO:0000256" key="5">
    <source>
        <dbReference type="ARBA" id="ARBA00015938"/>
    </source>
</evidence>
<comment type="similarity">
    <text evidence="3 14">Belongs to the glycosyl hydrolase 13 family.</text>
</comment>
<keyword evidence="6" id="KW-0963">Cytoplasm</keyword>
<sequence>MALITQRTLGAIFKNNKVCQFRCWAPYAKQVQLEIIPERGQSFLLTMQPEEKGYYFAEVNGIQAGDNYYFIFNGQRYPDLASDFQPEGVMGPSQVIAKNKPSHWPNIPIKDYIIYELHVGTYTTEGNFKAIIPHLKGLKELGITAIEIMPVAQFSGTRNWGYDGVFPFAVQNSYGGPSGLKTLVHACHELDIAVVLDVVYNHLGPEGNFFDHFGPYFTSKYNTLWGKMLNYDDEHNHHVRRYFIENALHWFIEYGIDALRLDALHAIVDVSAYPFLEELADSVNSLSKRSGRAYYLIAENDANDLRLILPKSQGGFGMQAQWNDDFHHIIHSLLTQEQHSYYQDFHGIQQLIKAYKEGFIYSGEYSPFRRKPHGRSSKNIPGEQFVVCIQNHDQIGNRAQGERLSSLVTEAKLKLAAGLYLCAPFIPLMFMGEEYGETAPFQYFVSHRDAQLIEAVRKGRAREFAYQHDSLIPDPQSVDTFLRSRLNHELKSKKKHKKILNFYRELLKFRKQLSALASLDKTNQHIQWHEGKRILMIQRKADAGDVLILASFSDSEQEYASVLHGSWELILNSQDRQWTEPEIELVDNLLEPYGFLLFKEEQNDG</sequence>
<dbReference type="Gene3D" id="1.10.10.760">
    <property type="entry name" value="E-set domains of sugar-utilizing enzymes"/>
    <property type="match status" value="1"/>
</dbReference>
<dbReference type="PATRIC" id="fig|456.5.peg.1531"/>
<feature type="domain" description="Glycosyl hydrolase family 13 catalytic" evidence="18">
    <location>
        <begin position="120"/>
        <end position="460"/>
    </location>
</feature>
<evidence type="ECO:0000256" key="10">
    <source>
        <dbReference type="ARBA" id="ARBA00032057"/>
    </source>
</evidence>
<dbReference type="SUPFAM" id="SSF51445">
    <property type="entry name" value="(Trans)glycosidases"/>
    <property type="match status" value="1"/>
</dbReference>
<evidence type="ECO:0000256" key="7">
    <source>
        <dbReference type="ARBA" id="ARBA00022801"/>
    </source>
</evidence>
<name>A0A0W0VAM8_9GAMM</name>
<keyword evidence="7 14" id="KW-0378">Hydrolase</keyword>
<evidence type="ECO:0000256" key="9">
    <source>
        <dbReference type="ARBA" id="ARBA00023295"/>
    </source>
</evidence>
<dbReference type="InterPro" id="IPR044901">
    <property type="entry name" value="Trehalose_TreZ_E-set_sf"/>
</dbReference>
<dbReference type="PANTHER" id="PTHR43651">
    <property type="entry name" value="1,4-ALPHA-GLUCAN-BRANCHING ENZYME"/>
    <property type="match status" value="1"/>
</dbReference>
<evidence type="ECO:0000256" key="8">
    <source>
        <dbReference type="ARBA" id="ARBA00023277"/>
    </source>
</evidence>
<evidence type="ECO:0000256" key="17">
    <source>
        <dbReference type="PIRSR" id="PIRSR006337-3"/>
    </source>
</evidence>
<evidence type="ECO:0000256" key="14">
    <source>
        <dbReference type="PIRNR" id="PIRNR006337"/>
    </source>
</evidence>
<feature type="binding site" evidence="16">
    <location>
        <begin position="392"/>
        <end position="397"/>
    </location>
    <ligand>
        <name>substrate</name>
    </ligand>
</feature>
<dbReference type="PANTHER" id="PTHR43651:SF11">
    <property type="entry name" value="MALTO-OLIGOSYLTREHALOSE TREHALOHYDROLASE"/>
    <property type="match status" value="1"/>
</dbReference>
<dbReference type="EMBL" id="LNYJ01000011">
    <property type="protein sequence ID" value="KTD17124.1"/>
    <property type="molecule type" value="Genomic_DNA"/>
</dbReference>
<feature type="active site" description="Proton donor" evidence="15">
    <location>
        <position position="299"/>
    </location>
</feature>
<dbReference type="SMART" id="SM00642">
    <property type="entry name" value="Aamy"/>
    <property type="match status" value="1"/>
</dbReference>
<evidence type="ECO:0000256" key="15">
    <source>
        <dbReference type="PIRSR" id="PIRSR006337-1"/>
    </source>
</evidence>
<comment type="pathway">
    <text evidence="2 14">Glycan biosynthesis; trehalose biosynthesis.</text>
</comment>